<dbReference type="InterPro" id="IPR003494">
    <property type="entry name" value="SHS2_FtsA"/>
</dbReference>
<dbReference type="InterPro" id="IPR050696">
    <property type="entry name" value="FtsA/MreB"/>
</dbReference>
<protein>
    <recommendedName>
        <fullName evidence="5">Cell division protein FtsA</fullName>
    </recommendedName>
</protein>
<name>A0A1F6EIT7_9BACT</name>
<feature type="domain" description="SHS2" evidence="6">
    <location>
        <begin position="5"/>
        <end position="199"/>
    </location>
</feature>
<dbReference type="Pfam" id="PF14450">
    <property type="entry name" value="FtsA"/>
    <property type="match status" value="1"/>
</dbReference>
<dbReference type="GO" id="GO:0043093">
    <property type="term" value="P:FtsZ-dependent cytokinesis"/>
    <property type="evidence" value="ECO:0007669"/>
    <property type="project" value="UniProtKB-UniRule"/>
</dbReference>
<dbReference type="PANTHER" id="PTHR32432:SF4">
    <property type="entry name" value="CELL DIVISION PROTEIN FTSA"/>
    <property type="match status" value="1"/>
</dbReference>
<evidence type="ECO:0000259" key="6">
    <source>
        <dbReference type="SMART" id="SM00842"/>
    </source>
</evidence>
<keyword evidence="1 5" id="KW-1003">Cell membrane</keyword>
<comment type="subcellular location">
    <subcellularLocation>
        <location evidence="5">Cell membrane</location>
        <topology evidence="5">Peripheral membrane protein</topology>
        <orientation evidence="5">Cytoplasmic side</orientation>
    </subcellularLocation>
    <text evidence="5">Localizes to the Z ring in an FtsZ-dependent manner. Targeted to the membrane through a conserved C-terminal amphipathic helix.</text>
</comment>
<comment type="similarity">
    <text evidence="5">Belongs to the FtsA/MreB family.</text>
</comment>
<evidence type="ECO:0000313" key="8">
    <source>
        <dbReference type="Proteomes" id="UP000178587"/>
    </source>
</evidence>
<evidence type="ECO:0000256" key="3">
    <source>
        <dbReference type="ARBA" id="ARBA00023136"/>
    </source>
</evidence>
<evidence type="ECO:0000256" key="4">
    <source>
        <dbReference type="ARBA" id="ARBA00023306"/>
    </source>
</evidence>
<dbReference type="Proteomes" id="UP000178587">
    <property type="component" value="Unassembled WGS sequence"/>
</dbReference>
<keyword evidence="4 5" id="KW-0131">Cell cycle</keyword>
<dbReference type="Gene3D" id="3.30.420.40">
    <property type="match status" value="2"/>
</dbReference>
<keyword evidence="3 5" id="KW-0472">Membrane</keyword>
<dbReference type="SUPFAM" id="SSF53067">
    <property type="entry name" value="Actin-like ATPase domain"/>
    <property type="match status" value="2"/>
</dbReference>
<dbReference type="STRING" id="1798507.A3A34_01125"/>
<accession>A0A1F6EIT7</accession>
<dbReference type="AlphaFoldDB" id="A0A1F6EIT7"/>
<dbReference type="HAMAP" id="MF_02033">
    <property type="entry name" value="FtsA"/>
    <property type="match status" value="1"/>
</dbReference>
<comment type="function">
    <text evidence="5">Cell division protein that is involved in the assembly of the Z ring. May serve as a membrane anchor for the Z ring.</text>
</comment>
<evidence type="ECO:0000256" key="1">
    <source>
        <dbReference type="ARBA" id="ARBA00022475"/>
    </source>
</evidence>
<evidence type="ECO:0000313" key="7">
    <source>
        <dbReference type="EMBL" id="OGG73528.1"/>
    </source>
</evidence>
<evidence type="ECO:0000256" key="2">
    <source>
        <dbReference type="ARBA" id="ARBA00022618"/>
    </source>
</evidence>
<comment type="caution">
    <text evidence="7">The sequence shown here is derived from an EMBL/GenBank/DDBJ whole genome shotgun (WGS) entry which is preliminary data.</text>
</comment>
<dbReference type="SMART" id="SM00842">
    <property type="entry name" value="FtsA"/>
    <property type="match status" value="1"/>
</dbReference>
<evidence type="ECO:0000256" key="5">
    <source>
        <dbReference type="HAMAP-Rule" id="MF_02033"/>
    </source>
</evidence>
<dbReference type="Pfam" id="PF02491">
    <property type="entry name" value="SHS2_FTSA"/>
    <property type="match status" value="1"/>
</dbReference>
<dbReference type="EMBL" id="MFLU01000017">
    <property type="protein sequence ID" value="OGG73528.1"/>
    <property type="molecule type" value="Genomic_DNA"/>
</dbReference>
<dbReference type="InterPro" id="IPR020823">
    <property type="entry name" value="Cell_div_FtsA"/>
</dbReference>
<dbReference type="GO" id="GO:0009898">
    <property type="term" value="C:cytoplasmic side of plasma membrane"/>
    <property type="evidence" value="ECO:0007669"/>
    <property type="project" value="UniProtKB-UniRule"/>
</dbReference>
<keyword evidence="2 5" id="KW-0132">Cell division</keyword>
<dbReference type="GO" id="GO:0032153">
    <property type="term" value="C:cell division site"/>
    <property type="evidence" value="ECO:0007669"/>
    <property type="project" value="UniProtKB-UniRule"/>
</dbReference>
<organism evidence="7 8">
    <name type="scientific">Candidatus Kaiserbacteria bacterium RIFCSPLOWO2_01_FULL_50_24</name>
    <dbReference type="NCBI Taxonomy" id="1798507"/>
    <lineage>
        <taxon>Bacteria</taxon>
        <taxon>Candidatus Kaiseribacteriota</taxon>
    </lineage>
</organism>
<dbReference type="PIRSF" id="PIRSF003101">
    <property type="entry name" value="FtsA"/>
    <property type="match status" value="1"/>
</dbReference>
<gene>
    <name evidence="5" type="primary">ftsA</name>
    <name evidence="7" type="ORF">A3A34_01125</name>
</gene>
<dbReference type="Gene3D" id="3.30.1490.110">
    <property type="match status" value="1"/>
</dbReference>
<reference evidence="7 8" key="1">
    <citation type="journal article" date="2016" name="Nat. Commun.">
        <title>Thousands of microbial genomes shed light on interconnected biogeochemical processes in an aquifer system.</title>
        <authorList>
            <person name="Anantharaman K."/>
            <person name="Brown C.T."/>
            <person name="Hug L.A."/>
            <person name="Sharon I."/>
            <person name="Castelle C.J."/>
            <person name="Probst A.J."/>
            <person name="Thomas B.C."/>
            <person name="Singh A."/>
            <person name="Wilkins M.J."/>
            <person name="Karaoz U."/>
            <person name="Brodie E.L."/>
            <person name="Williams K.H."/>
            <person name="Hubbard S.S."/>
            <person name="Banfield J.F."/>
        </authorList>
    </citation>
    <scope>NUCLEOTIDE SEQUENCE [LARGE SCALE GENOMIC DNA]</scope>
</reference>
<sequence length="391" mass="41511">MKRVYAGLDIGTYHVKAAIAAAPATPDVPMQILGTGLATTRGMHRGHVIEVAEVTKAIREAFARAQSAAGVSVRSARVAVGDEGVDETHTTGEVTLTASGGIVTKHDVERVAEESRRRAGQKLINRKSIHMFPIEYRVDGIKVVGKPHGLQGTKLAVDTLIVSMPSKQYEDIISAVEAAGIEVEEGDVIVSPFAASGVTLSKAQKIAGVMLADIGAETISTIVFNEDMPVSVKVFPVGSADVTHRIALAFQISLSEAEQIKKGAVTGSDISPQKVQRVVNEKLKIIFTIINAHLKSIGRQRMLPAGIVITGGGSGLPGVESIAKAVLKLPASIGMPSNLPRSGFADAIWSVTFGLCRLMYMEDMATTPHSLQDVWRQTKEAVRGVVRSLMP</sequence>
<dbReference type="InterPro" id="IPR043129">
    <property type="entry name" value="ATPase_NBD"/>
</dbReference>
<proteinExistence type="inferred from homology"/>
<dbReference type="PANTHER" id="PTHR32432">
    <property type="entry name" value="CELL DIVISION PROTEIN FTSA-RELATED"/>
    <property type="match status" value="1"/>
</dbReference>
<comment type="subunit">
    <text evidence="5">Self-interacts. Interacts with FtsZ.</text>
</comment>